<accession>A0A8H5K2F2</accession>
<evidence type="ECO:0000256" key="1">
    <source>
        <dbReference type="SAM" id="MobiDB-lite"/>
    </source>
</evidence>
<sequence>MAGEFSSPMWIPRHHCIHCLEHSACWVPSDARQSDDVVPYGCSLTSCALRDGSKGCDQCDENNSWEPLPNEHVQLLNTFHLRQLCAWKSDSDYLRDSFIVDLRQTIIHTLTKLNDAGATSSSTDTVSETDQDLAIDNLRVQKDIRNLRHIWAHLGTSGHIKTLNTHHDFTAIISDIQDPIPNDEAVSDTSSMIVETGKSPITNPSSTTTNEGESSTTSQPDLTIIRAPRIVTIHHVGELRLIGILDPLDRAVGYYFDNPHDEFLVRNVMAHCNLAVQAIVFQGQRSAGNHVARNLPSLYPGQGVREFHFDLPFRVASPAAFRQLKLPLGFRRCFLGLKPKGTVVHKLARDVECPPKLVKRYNRIFKAWKAENGALPERECDVALMAWPRMAYCAGGMSLEFVQELEADSLGGTDVVQY</sequence>
<comment type="caution">
    <text evidence="2">The sequence shown here is derived from an EMBL/GenBank/DDBJ whole genome shotgun (WGS) entry which is preliminary data.</text>
</comment>
<dbReference type="Proteomes" id="UP000582016">
    <property type="component" value="Unassembled WGS sequence"/>
</dbReference>
<proteinExistence type="predicted"/>
<dbReference type="AlphaFoldDB" id="A0A8H5K2F2"/>
<reference evidence="2 3" key="1">
    <citation type="submission" date="2020-05" db="EMBL/GenBank/DDBJ databases">
        <title>Identification and distribution of gene clusters putatively required for synthesis of sphingolipid metabolism inhibitors in phylogenetically diverse species of the filamentous fungus Fusarium.</title>
        <authorList>
            <person name="Kim H.-S."/>
            <person name="Busman M."/>
            <person name="Brown D.W."/>
            <person name="Divon H."/>
            <person name="Uhlig S."/>
            <person name="Proctor R.H."/>
        </authorList>
    </citation>
    <scope>NUCLEOTIDE SEQUENCE [LARGE SCALE GENOMIC DNA]</scope>
    <source>
        <strain evidence="2 3">NRRL 13617</strain>
    </source>
</reference>
<dbReference type="OrthoDB" id="5026901at2759"/>
<name>A0A8H5K2F2_9HYPO</name>
<organism evidence="2 3">
    <name type="scientific">Fusarium phyllophilum</name>
    <dbReference type="NCBI Taxonomy" id="47803"/>
    <lineage>
        <taxon>Eukaryota</taxon>
        <taxon>Fungi</taxon>
        <taxon>Dikarya</taxon>
        <taxon>Ascomycota</taxon>
        <taxon>Pezizomycotina</taxon>
        <taxon>Sordariomycetes</taxon>
        <taxon>Hypocreomycetidae</taxon>
        <taxon>Hypocreales</taxon>
        <taxon>Nectriaceae</taxon>
        <taxon>Fusarium</taxon>
        <taxon>Fusarium fujikuroi species complex</taxon>
    </lineage>
</organism>
<evidence type="ECO:0000313" key="3">
    <source>
        <dbReference type="Proteomes" id="UP000582016"/>
    </source>
</evidence>
<evidence type="ECO:0000313" key="2">
    <source>
        <dbReference type="EMBL" id="KAF5566052.1"/>
    </source>
</evidence>
<feature type="region of interest" description="Disordered" evidence="1">
    <location>
        <begin position="195"/>
        <end position="221"/>
    </location>
</feature>
<protein>
    <submittedName>
        <fullName evidence="2">Uncharacterized protein</fullName>
    </submittedName>
</protein>
<dbReference type="EMBL" id="JAAOAQ010000123">
    <property type="protein sequence ID" value="KAF5566052.1"/>
    <property type="molecule type" value="Genomic_DNA"/>
</dbReference>
<feature type="compositionally biased region" description="Low complexity" evidence="1">
    <location>
        <begin position="199"/>
        <end position="218"/>
    </location>
</feature>
<gene>
    <name evidence="2" type="ORF">FPHYL_3965</name>
</gene>
<keyword evidence="3" id="KW-1185">Reference proteome</keyword>